<accession>A0A0P0Y6T4</accession>
<protein>
    <submittedName>
        <fullName evidence="1">Os12g0141600 protein</fullName>
    </submittedName>
</protein>
<dbReference type="Pfam" id="PF13365">
    <property type="entry name" value="Trypsin_2"/>
    <property type="match status" value="1"/>
</dbReference>
<dbReference type="AlphaFoldDB" id="A0A0P0Y6T4"/>
<organism evidence="1 2">
    <name type="scientific">Oryza sativa subsp. japonica</name>
    <name type="common">Rice</name>
    <dbReference type="NCBI Taxonomy" id="39947"/>
    <lineage>
        <taxon>Eukaryota</taxon>
        <taxon>Viridiplantae</taxon>
        <taxon>Streptophyta</taxon>
        <taxon>Embryophyta</taxon>
        <taxon>Tracheophyta</taxon>
        <taxon>Spermatophyta</taxon>
        <taxon>Magnoliopsida</taxon>
        <taxon>Liliopsida</taxon>
        <taxon>Poales</taxon>
        <taxon>Poaceae</taxon>
        <taxon>BOP clade</taxon>
        <taxon>Oryzoideae</taxon>
        <taxon>Oryzeae</taxon>
        <taxon>Oryzinae</taxon>
        <taxon>Oryza</taxon>
        <taxon>Oryza sativa</taxon>
    </lineage>
</organism>
<reference evidence="1 2" key="3">
    <citation type="journal article" date="2013" name="Rice">
        <title>Improvement of the Oryza sativa Nipponbare reference genome using next generation sequence and optical map data.</title>
        <authorList>
            <person name="Kawahara Y."/>
            <person name="de la Bastide M."/>
            <person name="Hamilton J.P."/>
            <person name="Kanamori H."/>
            <person name="McCombie W.R."/>
            <person name="Ouyang S."/>
            <person name="Schwartz D.C."/>
            <person name="Tanaka T."/>
            <person name="Wu J."/>
            <person name="Zhou S."/>
            <person name="Childs K.L."/>
            <person name="Davidson R.M."/>
            <person name="Lin H."/>
            <person name="Quesada-Ocampo L."/>
            <person name="Vaillancourt B."/>
            <person name="Sakai H."/>
            <person name="Lee S.S."/>
            <person name="Kim J."/>
            <person name="Numa H."/>
            <person name="Itoh T."/>
            <person name="Buell C.R."/>
            <person name="Matsumoto T."/>
        </authorList>
    </citation>
    <scope>NUCLEOTIDE SEQUENCE [LARGE SCALE GENOMIC DNA]</scope>
    <source>
        <strain evidence="2">cv. Nipponbare</strain>
    </source>
</reference>
<keyword evidence="2" id="KW-1185">Reference proteome</keyword>
<dbReference type="SUPFAM" id="SSF50494">
    <property type="entry name" value="Trypsin-like serine proteases"/>
    <property type="match status" value="2"/>
</dbReference>
<dbReference type="STRING" id="39947.A0A0P0Y6T4"/>
<dbReference type="InterPro" id="IPR009003">
    <property type="entry name" value="Peptidase_S1_PA"/>
</dbReference>
<sequence>MRSGRYDLRSNLKRDEKTDFVMTYSKKHRIKEDIVCNEGEIAESLVSGDLPCESNQGVFWSELSGEVASNLSKSVVSLALHDGNTMLFVCSGIAVHRNGHVIKLLTSASLLKAFNDARKDHDNLKVEVHHEDTVVIGFLREYNLDHNMAAVIVENLPDLRPVPFNNVQKFVPHSKVYEGGPLFDFDGDFLGMNLSFTTEGTVFVPGDRVLDQLVNCILDHEVRFAARLEALKEVWVGESPSGEMPSSHQVHRDVLNKDRYGDLESLGYPEPPKSKDGMILAYTFEEPFGDIFGKGVWSELSEDVASSICENTVALASFNGDKRTFACTGFFIEWNECATILTSANLLRDSSDENRIAENLRIEVLLPNNLRTVGTVQHYNLHYNVALVSVKDHCVRQPVKIQPYGHNCRKLLAVGRIFESGRLMAARGQQFPTVVTHDCKFLSYSGCTTTKAGIGGPLLCFDGTFVGMNFYDEGVEGTAFLSWCEIREILKYFKTKGAVAEHSHGNPSDVLDWKIAGDDSVHPDSKMDNGLVRYVVRDGKDEAAVAEFDSEHGGADEAMQESDSISGTVDGELVARGRHHRGNDTVVDALHADGDMHEAIHALVHLSSINEWIFQINEFMMLGQPLHLD</sequence>
<dbReference type="InParanoid" id="A0A0P0Y6T4"/>
<dbReference type="FunCoup" id="A0A0P0Y6T4">
    <property type="interactions" value="181"/>
</dbReference>
<reference evidence="1 2" key="2">
    <citation type="journal article" date="2013" name="Plant Cell Physiol.">
        <title>Rice Annotation Project Database (RAP-DB): an integrative and interactive database for rice genomics.</title>
        <authorList>
            <person name="Sakai H."/>
            <person name="Lee S.S."/>
            <person name="Tanaka T."/>
            <person name="Numa H."/>
            <person name="Kim J."/>
            <person name="Kawahara Y."/>
            <person name="Wakimoto H."/>
            <person name="Yang C.C."/>
            <person name="Iwamoto M."/>
            <person name="Abe T."/>
            <person name="Yamada Y."/>
            <person name="Muto A."/>
            <person name="Inokuchi H."/>
            <person name="Ikemura T."/>
            <person name="Matsumoto T."/>
            <person name="Sasaki T."/>
            <person name="Itoh T."/>
        </authorList>
    </citation>
    <scope>NUCLEOTIDE SEQUENCE [LARGE SCALE GENOMIC DNA]</scope>
    <source>
        <strain evidence="2">cv. Nipponbare</strain>
    </source>
</reference>
<dbReference type="SMR" id="A0A0P0Y6T4"/>
<dbReference type="Gramene" id="Os12t0141600-00">
    <property type="protein sequence ID" value="Os12t0141600-00"/>
    <property type="gene ID" value="Os12g0141600"/>
</dbReference>
<dbReference type="EMBL" id="AP014968">
    <property type="protein sequence ID" value="BAT15853.1"/>
    <property type="molecule type" value="Genomic_DNA"/>
</dbReference>
<dbReference type="Proteomes" id="UP000059680">
    <property type="component" value="Chromosome 12"/>
</dbReference>
<name>A0A0P0Y6T4_ORYSJ</name>
<evidence type="ECO:0000313" key="1">
    <source>
        <dbReference type="EMBL" id="BAT15853.1"/>
    </source>
</evidence>
<dbReference type="OMA" id="WCEIREI"/>
<dbReference type="PANTHER" id="PTHR18868">
    <property type="entry name" value="OS07G0665300 PROTEIN-RELATED"/>
    <property type="match status" value="1"/>
</dbReference>
<reference evidence="2" key="1">
    <citation type="journal article" date="2005" name="Nature">
        <title>The map-based sequence of the rice genome.</title>
        <authorList>
            <consortium name="International rice genome sequencing project (IRGSP)"/>
            <person name="Matsumoto T."/>
            <person name="Wu J."/>
            <person name="Kanamori H."/>
            <person name="Katayose Y."/>
            <person name="Fujisawa M."/>
            <person name="Namiki N."/>
            <person name="Mizuno H."/>
            <person name="Yamamoto K."/>
            <person name="Antonio B.A."/>
            <person name="Baba T."/>
            <person name="Sakata K."/>
            <person name="Nagamura Y."/>
            <person name="Aoki H."/>
            <person name="Arikawa K."/>
            <person name="Arita K."/>
            <person name="Bito T."/>
            <person name="Chiden Y."/>
            <person name="Fujitsuka N."/>
            <person name="Fukunaka R."/>
            <person name="Hamada M."/>
            <person name="Harada C."/>
            <person name="Hayashi A."/>
            <person name="Hijishita S."/>
            <person name="Honda M."/>
            <person name="Hosokawa S."/>
            <person name="Ichikawa Y."/>
            <person name="Idonuma A."/>
            <person name="Iijima M."/>
            <person name="Ikeda M."/>
            <person name="Ikeno M."/>
            <person name="Ito K."/>
            <person name="Ito S."/>
            <person name="Ito T."/>
            <person name="Ito Y."/>
            <person name="Ito Y."/>
            <person name="Iwabuchi A."/>
            <person name="Kamiya K."/>
            <person name="Karasawa W."/>
            <person name="Kurita K."/>
            <person name="Katagiri S."/>
            <person name="Kikuta A."/>
            <person name="Kobayashi H."/>
            <person name="Kobayashi N."/>
            <person name="Machita K."/>
            <person name="Maehara T."/>
            <person name="Masukawa M."/>
            <person name="Mizubayashi T."/>
            <person name="Mukai Y."/>
            <person name="Nagasaki H."/>
            <person name="Nagata Y."/>
            <person name="Naito S."/>
            <person name="Nakashima M."/>
            <person name="Nakama Y."/>
            <person name="Nakamichi Y."/>
            <person name="Nakamura M."/>
            <person name="Meguro A."/>
            <person name="Negishi M."/>
            <person name="Ohta I."/>
            <person name="Ohta T."/>
            <person name="Okamoto M."/>
            <person name="Ono N."/>
            <person name="Saji S."/>
            <person name="Sakaguchi M."/>
            <person name="Sakai K."/>
            <person name="Shibata M."/>
            <person name="Shimokawa T."/>
            <person name="Song J."/>
            <person name="Takazaki Y."/>
            <person name="Terasawa K."/>
            <person name="Tsugane M."/>
            <person name="Tsuji K."/>
            <person name="Ueda S."/>
            <person name="Waki K."/>
            <person name="Yamagata H."/>
            <person name="Yamamoto M."/>
            <person name="Yamamoto S."/>
            <person name="Yamane H."/>
            <person name="Yoshiki S."/>
            <person name="Yoshihara R."/>
            <person name="Yukawa K."/>
            <person name="Zhong H."/>
            <person name="Yano M."/>
            <person name="Yuan Q."/>
            <person name="Ouyang S."/>
            <person name="Liu J."/>
            <person name="Jones K.M."/>
            <person name="Gansberger K."/>
            <person name="Moffat K."/>
            <person name="Hill J."/>
            <person name="Bera J."/>
            <person name="Fadrosh D."/>
            <person name="Jin S."/>
            <person name="Johri S."/>
            <person name="Kim M."/>
            <person name="Overton L."/>
            <person name="Reardon M."/>
            <person name="Tsitrin T."/>
            <person name="Vuong H."/>
            <person name="Weaver B."/>
            <person name="Ciecko A."/>
            <person name="Tallon L."/>
            <person name="Jackson J."/>
            <person name="Pai G."/>
            <person name="Aken S.V."/>
            <person name="Utterback T."/>
            <person name="Reidmuller S."/>
            <person name="Feldblyum T."/>
            <person name="Hsiao J."/>
            <person name="Zismann V."/>
            <person name="Iobst S."/>
            <person name="de Vazeille A.R."/>
            <person name="Buell C.R."/>
            <person name="Ying K."/>
            <person name="Li Y."/>
            <person name="Lu T."/>
            <person name="Huang Y."/>
            <person name="Zhao Q."/>
            <person name="Feng Q."/>
            <person name="Zhang L."/>
            <person name="Zhu J."/>
            <person name="Weng Q."/>
            <person name="Mu J."/>
            <person name="Lu Y."/>
            <person name="Fan D."/>
            <person name="Liu Y."/>
            <person name="Guan J."/>
            <person name="Zhang Y."/>
            <person name="Yu S."/>
            <person name="Liu X."/>
            <person name="Zhang Y."/>
            <person name="Hong G."/>
            <person name="Han B."/>
            <person name="Choisne N."/>
            <person name="Demange N."/>
            <person name="Orjeda G."/>
            <person name="Samain S."/>
            <person name="Cattolico L."/>
            <person name="Pelletier E."/>
            <person name="Couloux A."/>
            <person name="Segurens B."/>
            <person name="Wincker P."/>
            <person name="D'Hont A."/>
            <person name="Scarpelli C."/>
            <person name="Weissenbach J."/>
            <person name="Salanoubat M."/>
            <person name="Quetier F."/>
            <person name="Yu Y."/>
            <person name="Kim H.R."/>
            <person name="Rambo T."/>
            <person name="Currie J."/>
            <person name="Collura K."/>
            <person name="Luo M."/>
            <person name="Yang T."/>
            <person name="Ammiraju J.S.S."/>
            <person name="Engler F."/>
            <person name="Soderlund C."/>
            <person name="Wing R.A."/>
            <person name="Palmer L.E."/>
            <person name="de la Bastide M."/>
            <person name="Spiegel L."/>
            <person name="Nascimento L."/>
            <person name="Zutavern T."/>
            <person name="O'Shaughnessy A."/>
            <person name="Dike S."/>
            <person name="Dedhia N."/>
            <person name="Preston R."/>
            <person name="Balija V."/>
            <person name="McCombie W.R."/>
            <person name="Chow T."/>
            <person name="Chen H."/>
            <person name="Chung M."/>
            <person name="Chen C."/>
            <person name="Shaw J."/>
            <person name="Wu H."/>
            <person name="Hsiao K."/>
            <person name="Chao Y."/>
            <person name="Chu M."/>
            <person name="Cheng C."/>
            <person name="Hour A."/>
            <person name="Lee P."/>
            <person name="Lin S."/>
            <person name="Lin Y."/>
            <person name="Liou J."/>
            <person name="Liu S."/>
            <person name="Hsing Y."/>
            <person name="Raghuvanshi S."/>
            <person name="Mohanty A."/>
            <person name="Bharti A.K."/>
            <person name="Gaur A."/>
            <person name="Gupta V."/>
            <person name="Kumar D."/>
            <person name="Ravi V."/>
            <person name="Vij S."/>
            <person name="Kapur A."/>
            <person name="Khurana P."/>
            <person name="Khurana P."/>
            <person name="Khurana J.P."/>
            <person name="Tyagi A.K."/>
            <person name="Gaikwad K."/>
            <person name="Singh A."/>
            <person name="Dalal V."/>
            <person name="Srivastava S."/>
            <person name="Dixit A."/>
            <person name="Pal A.K."/>
            <person name="Ghazi I.A."/>
            <person name="Yadav M."/>
            <person name="Pandit A."/>
            <person name="Bhargava A."/>
            <person name="Sureshbabu K."/>
            <person name="Batra K."/>
            <person name="Sharma T.R."/>
            <person name="Mohapatra T."/>
            <person name="Singh N.K."/>
            <person name="Messing J."/>
            <person name="Nelson A.B."/>
            <person name="Fuks G."/>
            <person name="Kavchok S."/>
            <person name="Keizer G."/>
            <person name="Linton E."/>
            <person name="Llaca V."/>
            <person name="Song R."/>
            <person name="Tanyolac B."/>
            <person name="Young S."/>
            <person name="Ho-Il K."/>
            <person name="Hahn J.H."/>
            <person name="Sangsakoo G."/>
            <person name="Vanavichit A."/>
            <person name="de Mattos Luiz.A.T."/>
            <person name="Zimmer P.D."/>
            <person name="Malone G."/>
            <person name="Dellagostin O."/>
            <person name="de Oliveira A.C."/>
            <person name="Bevan M."/>
            <person name="Bancroft I."/>
            <person name="Minx P."/>
            <person name="Cordum H."/>
            <person name="Wilson R."/>
            <person name="Cheng Z."/>
            <person name="Jin W."/>
            <person name="Jiang J."/>
            <person name="Leong S.A."/>
            <person name="Iwama H."/>
            <person name="Gojobori T."/>
            <person name="Itoh T."/>
            <person name="Niimura Y."/>
            <person name="Fujii Y."/>
            <person name="Habara T."/>
            <person name="Sakai H."/>
            <person name="Sato Y."/>
            <person name="Wilson G."/>
            <person name="Kumar K."/>
            <person name="McCouch S."/>
            <person name="Juretic N."/>
            <person name="Hoen D."/>
            <person name="Wright S."/>
            <person name="Bruskiewich R."/>
            <person name="Bureau T."/>
            <person name="Miyao A."/>
            <person name="Hirochika H."/>
            <person name="Nishikawa T."/>
            <person name="Kadowaki K."/>
            <person name="Sugiura M."/>
            <person name="Burr B."/>
            <person name="Sasaki T."/>
        </authorList>
    </citation>
    <scope>NUCLEOTIDE SEQUENCE [LARGE SCALE GENOMIC DNA]</scope>
    <source>
        <strain evidence="2">cv. Nipponbare</strain>
    </source>
</reference>
<gene>
    <name evidence="1" type="ordered locus">Os12g0141600</name>
    <name evidence="1" type="ORF">OSNPB_120141600</name>
</gene>
<dbReference type="eggNOG" id="ENOG502R3YG">
    <property type="taxonomic scope" value="Eukaryota"/>
</dbReference>
<proteinExistence type="predicted"/>
<dbReference type="PANTHER" id="PTHR18868:SF49">
    <property type="entry name" value="OS11G0147200 PROTEIN"/>
    <property type="match status" value="1"/>
</dbReference>
<evidence type="ECO:0000313" key="2">
    <source>
        <dbReference type="Proteomes" id="UP000059680"/>
    </source>
</evidence>
<dbReference type="PaxDb" id="39947-A0A0P0Y6T4"/>